<proteinExistence type="predicted"/>
<dbReference type="AlphaFoldDB" id="A0A1D2MJR8"/>
<protein>
    <submittedName>
        <fullName evidence="1">Uncharacterized protein</fullName>
    </submittedName>
</protein>
<dbReference type="Proteomes" id="UP000094527">
    <property type="component" value="Unassembled WGS sequence"/>
</dbReference>
<evidence type="ECO:0000313" key="1">
    <source>
        <dbReference type="EMBL" id="ODM93287.1"/>
    </source>
</evidence>
<comment type="caution">
    <text evidence="1">The sequence shown here is derived from an EMBL/GenBank/DDBJ whole genome shotgun (WGS) entry which is preliminary data.</text>
</comment>
<reference evidence="1 2" key="1">
    <citation type="journal article" date="2016" name="Genome Biol. Evol.">
        <title>Gene Family Evolution Reflects Adaptation to Soil Environmental Stressors in the Genome of the Collembolan Orchesella cincta.</title>
        <authorList>
            <person name="Faddeeva-Vakhrusheva A."/>
            <person name="Derks M.F."/>
            <person name="Anvar S.Y."/>
            <person name="Agamennone V."/>
            <person name="Suring W."/>
            <person name="Smit S."/>
            <person name="van Straalen N.M."/>
            <person name="Roelofs D."/>
        </authorList>
    </citation>
    <scope>NUCLEOTIDE SEQUENCE [LARGE SCALE GENOMIC DNA]</scope>
    <source>
        <tissue evidence="1">Mixed pool</tissue>
    </source>
</reference>
<keyword evidence="2" id="KW-1185">Reference proteome</keyword>
<organism evidence="1 2">
    <name type="scientific">Orchesella cincta</name>
    <name type="common">Springtail</name>
    <name type="synonym">Podura cincta</name>
    <dbReference type="NCBI Taxonomy" id="48709"/>
    <lineage>
        <taxon>Eukaryota</taxon>
        <taxon>Metazoa</taxon>
        <taxon>Ecdysozoa</taxon>
        <taxon>Arthropoda</taxon>
        <taxon>Hexapoda</taxon>
        <taxon>Collembola</taxon>
        <taxon>Entomobryomorpha</taxon>
        <taxon>Entomobryoidea</taxon>
        <taxon>Orchesellidae</taxon>
        <taxon>Orchesellinae</taxon>
        <taxon>Orchesella</taxon>
    </lineage>
</organism>
<evidence type="ECO:0000313" key="2">
    <source>
        <dbReference type="Proteomes" id="UP000094527"/>
    </source>
</evidence>
<gene>
    <name evidence="1" type="ORF">Ocin01_13394</name>
</gene>
<accession>A0A1D2MJR8</accession>
<sequence length="73" mass="8362">MRIIETDKWKVPYYAINCTGTIPPISPVISSPVVPLQNTMIASHPSWKSELSTLHWNHPHNLPIYFQPYSSTE</sequence>
<name>A0A1D2MJR8_ORCCI</name>
<dbReference type="EMBL" id="LJIJ01001030">
    <property type="protein sequence ID" value="ODM93287.1"/>
    <property type="molecule type" value="Genomic_DNA"/>
</dbReference>